<keyword evidence="2" id="KW-1185">Reference proteome</keyword>
<protein>
    <recommendedName>
        <fullName evidence="3">Transposable element</fullName>
    </recommendedName>
</protein>
<sequence>MIVNEMTIDFQNHNLSFRETKIKPDDQIIVSNSVKTVKSQNNDGISETITQCTNFYANNNTVADDLSRDFDCKNHTDFLNRITIFHIENGHPRVTEIIQTLKYSESLTFKQIIIRAHRMG</sequence>
<comment type="caution">
    <text evidence="1">The sequence shown here is derived from an EMBL/GenBank/DDBJ whole genome shotgun (WGS) entry which is preliminary data.</text>
</comment>
<dbReference type="EMBL" id="LGUB01000073">
    <property type="protein sequence ID" value="KRH94450.1"/>
    <property type="molecule type" value="Genomic_DNA"/>
</dbReference>
<organism evidence="1 2">
    <name type="scientific">Pseudoloma neurophilia</name>
    <dbReference type="NCBI Taxonomy" id="146866"/>
    <lineage>
        <taxon>Eukaryota</taxon>
        <taxon>Fungi</taxon>
        <taxon>Fungi incertae sedis</taxon>
        <taxon>Microsporidia</taxon>
        <taxon>Pseudoloma</taxon>
    </lineage>
</organism>
<name>A0A0R0LYQ5_9MICR</name>
<dbReference type="Proteomes" id="UP000051530">
    <property type="component" value="Unassembled WGS sequence"/>
</dbReference>
<gene>
    <name evidence="1" type="ORF">M153_2560009376</name>
</gene>
<reference evidence="1 2" key="1">
    <citation type="submission" date="2015-07" db="EMBL/GenBank/DDBJ databases">
        <title>The genome of Pseudoloma neurophilia, a relevant intracellular parasite of the zebrafish.</title>
        <authorList>
            <person name="Ndikumana S."/>
            <person name="Pelin A."/>
            <person name="Sanders J."/>
            <person name="Corradi N."/>
        </authorList>
    </citation>
    <scope>NUCLEOTIDE SEQUENCE [LARGE SCALE GENOMIC DNA]</scope>
    <source>
        <strain evidence="1 2">MK1</strain>
    </source>
</reference>
<dbReference type="AlphaFoldDB" id="A0A0R0LYQ5"/>
<evidence type="ECO:0000313" key="2">
    <source>
        <dbReference type="Proteomes" id="UP000051530"/>
    </source>
</evidence>
<evidence type="ECO:0000313" key="1">
    <source>
        <dbReference type="EMBL" id="KRH94450.1"/>
    </source>
</evidence>
<dbReference type="VEuPathDB" id="MicrosporidiaDB:M153_2560009376"/>
<proteinExistence type="predicted"/>
<evidence type="ECO:0008006" key="3">
    <source>
        <dbReference type="Google" id="ProtNLM"/>
    </source>
</evidence>
<accession>A0A0R0LYQ5</accession>